<dbReference type="InterPro" id="IPR012677">
    <property type="entry name" value="Nucleotide-bd_a/b_plait_sf"/>
</dbReference>
<dbReference type="GO" id="GO:0003723">
    <property type="term" value="F:RNA binding"/>
    <property type="evidence" value="ECO:0007669"/>
    <property type="project" value="InterPro"/>
</dbReference>
<dbReference type="InterPro" id="IPR000504">
    <property type="entry name" value="RRM_dom"/>
</dbReference>
<keyword evidence="2" id="KW-0747">Spliceosome</keyword>
<dbReference type="GO" id="GO:0008270">
    <property type="term" value="F:zinc ion binding"/>
    <property type="evidence" value="ECO:0007669"/>
    <property type="project" value="UniProtKB-KW"/>
</dbReference>
<proteinExistence type="predicted"/>
<evidence type="ECO:0000313" key="8">
    <source>
        <dbReference type="Proteomes" id="UP000436088"/>
    </source>
</evidence>
<evidence type="ECO:0000313" key="7">
    <source>
        <dbReference type="EMBL" id="KAE8710508.1"/>
    </source>
</evidence>
<dbReference type="Pfam" id="PF00098">
    <property type="entry name" value="zf-CCHC"/>
    <property type="match status" value="1"/>
</dbReference>
<evidence type="ECO:0000256" key="5">
    <source>
        <dbReference type="SAM" id="Phobius"/>
    </source>
</evidence>
<sequence length="218" mass="24556">MARVVWVARRPPGYAFIDFDDRRDAEDAIRELDGASTLITGMLNLEVVGSSPWRVFHNLEVSYGSCSQPSVGIILLSYLPLPLIYGNKGQSFFLSLLSFMMEIMVLEHSVYLFHPPRCKSLIFFFLMASLMSTSFSFETHNLFGVLGTSRNGWRVELSHNSRGGGGGRGRSGGSDLKCYECGEPGHFARDFVIHPLSYRFDDAHSYSLLYHLLLDIRE</sequence>
<dbReference type="PROSITE" id="PS50158">
    <property type="entry name" value="ZF_CCHC"/>
    <property type="match status" value="1"/>
</dbReference>
<dbReference type="Gene3D" id="4.10.60.10">
    <property type="entry name" value="Zinc finger, CCHC-type"/>
    <property type="match status" value="1"/>
</dbReference>
<reference evidence="7" key="1">
    <citation type="submission" date="2019-09" db="EMBL/GenBank/DDBJ databases">
        <title>Draft genome information of white flower Hibiscus syriacus.</title>
        <authorList>
            <person name="Kim Y.-M."/>
        </authorList>
    </citation>
    <scope>NUCLEOTIDE SEQUENCE [LARGE SCALE GENOMIC DNA]</scope>
    <source>
        <strain evidence="7">YM2019G1</strain>
    </source>
</reference>
<evidence type="ECO:0000256" key="2">
    <source>
        <dbReference type="ARBA" id="ARBA00022728"/>
    </source>
</evidence>
<evidence type="ECO:0000259" key="6">
    <source>
        <dbReference type="PROSITE" id="PS50158"/>
    </source>
</evidence>
<keyword evidence="4" id="KW-0862">Zinc</keyword>
<comment type="caution">
    <text evidence="7">The sequence shown here is derived from an EMBL/GenBank/DDBJ whole genome shotgun (WGS) entry which is preliminary data.</text>
</comment>
<dbReference type="Proteomes" id="UP000436088">
    <property type="component" value="Unassembled WGS sequence"/>
</dbReference>
<feature type="transmembrane region" description="Helical" evidence="5">
    <location>
        <begin position="93"/>
        <end position="114"/>
    </location>
</feature>
<keyword evidence="5" id="KW-0472">Membrane</keyword>
<organism evidence="7 8">
    <name type="scientific">Hibiscus syriacus</name>
    <name type="common">Rose of Sharon</name>
    <dbReference type="NCBI Taxonomy" id="106335"/>
    <lineage>
        <taxon>Eukaryota</taxon>
        <taxon>Viridiplantae</taxon>
        <taxon>Streptophyta</taxon>
        <taxon>Embryophyta</taxon>
        <taxon>Tracheophyta</taxon>
        <taxon>Spermatophyta</taxon>
        <taxon>Magnoliopsida</taxon>
        <taxon>eudicotyledons</taxon>
        <taxon>Gunneridae</taxon>
        <taxon>Pentapetalae</taxon>
        <taxon>rosids</taxon>
        <taxon>malvids</taxon>
        <taxon>Malvales</taxon>
        <taxon>Malvaceae</taxon>
        <taxon>Malvoideae</taxon>
        <taxon>Hibiscus</taxon>
    </lineage>
</organism>
<dbReference type="SUPFAM" id="SSF57756">
    <property type="entry name" value="Retrovirus zinc finger-like domains"/>
    <property type="match status" value="1"/>
</dbReference>
<dbReference type="SUPFAM" id="SSF54928">
    <property type="entry name" value="RNA-binding domain, RBD"/>
    <property type="match status" value="1"/>
</dbReference>
<keyword evidence="3" id="KW-0508">mRNA splicing</keyword>
<keyword evidence="1" id="KW-0507">mRNA processing</keyword>
<evidence type="ECO:0000256" key="3">
    <source>
        <dbReference type="ARBA" id="ARBA00023187"/>
    </source>
</evidence>
<dbReference type="EMBL" id="VEPZ02000929">
    <property type="protein sequence ID" value="KAE8710508.1"/>
    <property type="molecule type" value="Genomic_DNA"/>
</dbReference>
<feature type="transmembrane region" description="Helical" evidence="5">
    <location>
        <begin position="120"/>
        <end position="137"/>
    </location>
</feature>
<dbReference type="AlphaFoldDB" id="A0A6A3B3S2"/>
<keyword evidence="4" id="KW-0863">Zinc-finger</keyword>
<accession>A0A6A3B3S2</accession>
<feature type="domain" description="CCHC-type" evidence="6">
    <location>
        <begin position="177"/>
        <end position="190"/>
    </location>
</feature>
<dbReference type="GO" id="GO:0005681">
    <property type="term" value="C:spliceosomal complex"/>
    <property type="evidence" value="ECO:0007669"/>
    <property type="project" value="UniProtKB-KW"/>
</dbReference>
<gene>
    <name evidence="7" type="ORF">F3Y22_tig00110321pilonHSYRG00297</name>
</gene>
<dbReference type="GO" id="GO:0008380">
    <property type="term" value="P:RNA splicing"/>
    <property type="evidence" value="ECO:0007669"/>
    <property type="project" value="UniProtKB-KW"/>
</dbReference>
<keyword evidence="8" id="KW-1185">Reference proteome</keyword>
<keyword evidence="5" id="KW-1133">Transmembrane helix</keyword>
<name>A0A6A3B3S2_HIBSY</name>
<dbReference type="InterPro" id="IPR050907">
    <property type="entry name" value="SRSF"/>
</dbReference>
<evidence type="ECO:0000256" key="1">
    <source>
        <dbReference type="ARBA" id="ARBA00022664"/>
    </source>
</evidence>
<dbReference type="InterPro" id="IPR035979">
    <property type="entry name" value="RBD_domain_sf"/>
</dbReference>
<dbReference type="InterPro" id="IPR036875">
    <property type="entry name" value="Znf_CCHC_sf"/>
</dbReference>
<dbReference type="PANTHER" id="PTHR23147">
    <property type="entry name" value="SERINE/ARGININE RICH SPLICING FACTOR"/>
    <property type="match status" value="1"/>
</dbReference>
<dbReference type="InterPro" id="IPR001878">
    <property type="entry name" value="Znf_CCHC"/>
</dbReference>
<evidence type="ECO:0000256" key="4">
    <source>
        <dbReference type="PROSITE-ProRule" id="PRU00047"/>
    </source>
</evidence>
<dbReference type="Pfam" id="PF00076">
    <property type="entry name" value="RRM_1"/>
    <property type="match status" value="1"/>
</dbReference>
<dbReference type="GO" id="GO:0006397">
    <property type="term" value="P:mRNA processing"/>
    <property type="evidence" value="ECO:0007669"/>
    <property type="project" value="UniProtKB-KW"/>
</dbReference>
<keyword evidence="4" id="KW-0479">Metal-binding</keyword>
<protein>
    <submittedName>
        <fullName evidence="7">Serine/arginine-rich splicing factor RSZ23</fullName>
    </submittedName>
</protein>
<keyword evidence="5" id="KW-0812">Transmembrane</keyword>
<dbReference type="Gene3D" id="3.30.70.330">
    <property type="match status" value="1"/>
</dbReference>